<organism evidence="2 3">
    <name type="scientific">Panicum virgatum</name>
    <name type="common">Blackwell switchgrass</name>
    <dbReference type="NCBI Taxonomy" id="38727"/>
    <lineage>
        <taxon>Eukaryota</taxon>
        <taxon>Viridiplantae</taxon>
        <taxon>Streptophyta</taxon>
        <taxon>Embryophyta</taxon>
        <taxon>Tracheophyta</taxon>
        <taxon>Spermatophyta</taxon>
        <taxon>Magnoliopsida</taxon>
        <taxon>Liliopsida</taxon>
        <taxon>Poales</taxon>
        <taxon>Poaceae</taxon>
        <taxon>PACMAD clade</taxon>
        <taxon>Panicoideae</taxon>
        <taxon>Panicodae</taxon>
        <taxon>Paniceae</taxon>
        <taxon>Panicinae</taxon>
        <taxon>Panicum</taxon>
        <taxon>Panicum sect. Hiantes</taxon>
    </lineage>
</organism>
<feature type="compositionally biased region" description="Basic residues" evidence="1">
    <location>
        <begin position="113"/>
        <end position="127"/>
    </location>
</feature>
<reference evidence="2" key="1">
    <citation type="submission" date="2020-05" db="EMBL/GenBank/DDBJ databases">
        <title>WGS assembly of Panicum virgatum.</title>
        <authorList>
            <person name="Lovell J.T."/>
            <person name="Jenkins J."/>
            <person name="Shu S."/>
            <person name="Juenger T.E."/>
            <person name="Schmutz J."/>
        </authorList>
    </citation>
    <scope>NUCLEOTIDE SEQUENCE</scope>
    <source>
        <strain evidence="2">AP13</strain>
    </source>
</reference>
<dbReference type="Proteomes" id="UP000823388">
    <property type="component" value="Chromosome 2N"/>
</dbReference>
<comment type="caution">
    <text evidence="2">The sequence shown here is derived from an EMBL/GenBank/DDBJ whole genome shotgun (WGS) entry which is preliminary data.</text>
</comment>
<feature type="region of interest" description="Disordered" evidence="1">
    <location>
        <begin position="12"/>
        <end position="127"/>
    </location>
</feature>
<dbReference type="AlphaFoldDB" id="A0A8T0VHZ5"/>
<accession>A0A8T0VHZ5</accession>
<protein>
    <submittedName>
        <fullName evidence="2">Uncharacterized protein</fullName>
    </submittedName>
</protein>
<gene>
    <name evidence="2" type="ORF">PVAP13_2NG404303</name>
</gene>
<evidence type="ECO:0000313" key="2">
    <source>
        <dbReference type="EMBL" id="KAG2635882.1"/>
    </source>
</evidence>
<proteinExistence type="predicted"/>
<evidence type="ECO:0000256" key="1">
    <source>
        <dbReference type="SAM" id="MobiDB-lite"/>
    </source>
</evidence>
<feature type="compositionally biased region" description="Basic and acidic residues" evidence="1">
    <location>
        <begin position="32"/>
        <end position="41"/>
    </location>
</feature>
<sequence>MWPAGRLLPVACNAGLSGRRPPPARVTGTEPSIDHATEQKGGRGRSRAATPTPSRAVGTGNLRPGDRRISGRQSQPRPCTAPAGRRRHPRTRGAPPPTGPAVGGSDQAVTPARRTHRTQAKRSRARLWTKPSALASCPGRSGRAAPATGGTVREKTCGCVNAQRLLGY</sequence>
<dbReference type="EMBL" id="CM029040">
    <property type="protein sequence ID" value="KAG2635882.1"/>
    <property type="molecule type" value="Genomic_DNA"/>
</dbReference>
<name>A0A8T0VHZ5_PANVG</name>
<evidence type="ECO:0000313" key="3">
    <source>
        <dbReference type="Proteomes" id="UP000823388"/>
    </source>
</evidence>
<keyword evidence="3" id="KW-1185">Reference proteome</keyword>